<accession>A0A1Y1BAW4</accession>
<dbReference type="AlphaFoldDB" id="A0A1Y1BAW4"/>
<sequence>MIYHNKNGAKCAPFKSVVLLEESLQTHQSQLQDSFIKDFVFTPF</sequence>
<dbReference type="EMBL" id="AP014861">
    <property type="protein sequence ID" value="BAX57035.1"/>
    <property type="molecule type" value="Genomic_DNA"/>
</dbReference>
<reference evidence="1" key="1">
    <citation type="journal article" date="2017" name="Infect. Genet. Evol.">
        <title>Plasmid dynamics in Vibrio parahaemolyticus strains related to shrimp Acute Hepatopancreatic Necrosis Syndrome (AHPNS).</title>
        <authorList>
            <person name="Theethakaew C."/>
            <person name="Nakamura S."/>
            <person name="Motooka D."/>
            <person name="Matsuda S."/>
            <person name="Kodama T."/>
            <person name="Chonsin K."/>
            <person name="Suthienkul O."/>
            <person name="Iida T."/>
        </authorList>
    </citation>
    <scope>NUCLEOTIDE SEQUENCE</scope>
    <source>
        <strain evidence="1">VPE61</strain>
        <plasmid evidence="1">pVPE61b</plasmid>
    </source>
</reference>
<protein>
    <submittedName>
        <fullName evidence="1">Uncharacterized protein</fullName>
    </submittedName>
</protein>
<name>A0A1Y1BAW4_VIBPH</name>
<proteinExistence type="predicted"/>
<keyword evidence="1" id="KW-0614">Plasmid</keyword>
<geneLocation type="plasmid" evidence="1">
    <name>pVPE61b</name>
</geneLocation>
<evidence type="ECO:0000313" key="1">
    <source>
        <dbReference type="EMBL" id="BAX57035.1"/>
    </source>
</evidence>
<organism evidence="1">
    <name type="scientific">Vibrio parahaemolyticus</name>
    <dbReference type="NCBI Taxonomy" id="670"/>
    <lineage>
        <taxon>Bacteria</taxon>
        <taxon>Pseudomonadati</taxon>
        <taxon>Pseudomonadota</taxon>
        <taxon>Gammaproteobacteria</taxon>
        <taxon>Vibrionales</taxon>
        <taxon>Vibrionaceae</taxon>
        <taxon>Vibrio</taxon>
    </lineage>
</organism>